<dbReference type="PANTHER" id="PTHR43025">
    <property type="entry name" value="MONOGALACTOSYLDIACYLGLYCEROL SYNTHASE"/>
    <property type="match status" value="1"/>
</dbReference>
<accession>A0A660SIT6</accession>
<dbReference type="EMBL" id="QNBE01000062">
    <property type="protein sequence ID" value="RKX69870.1"/>
    <property type="molecule type" value="Genomic_DNA"/>
</dbReference>
<dbReference type="Pfam" id="PF04101">
    <property type="entry name" value="Glyco_tran_28_C"/>
    <property type="match status" value="1"/>
</dbReference>
<feature type="domain" description="Glycosyl transferase family 28 C-terminal" evidence="5">
    <location>
        <begin position="226"/>
        <end position="338"/>
    </location>
</feature>
<keyword evidence="4" id="KW-0808">Transferase</keyword>
<evidence type="ECO:0000256" key="3">
    <source>
        <dbReference type="ARBA" id="ARBA00022676"/>
    </source>
</evidence>
<evidence type="ECO:0000313" key="8">
    <source>
        <dbReference type="Proteomes" id="UP000268469"/>
    </source>
</evidence>
<dbReference type="GO" id="GO:0009247">
    <property type="term" value="P:glycolipid biosynthetic process"/>
    <property type="evidence" value="ECO:0007669"/>
    <property type="project" value="InterPro"/>
</dbReference>
<evidence type="ECO:0000256" key="1">
    <source>
        <dbReference type="ARBA" id="ARBA00004370"/>
    </source>
</evidence>
<evidence type="ECO:0000313" key="7">
    <source>
        <dbReference type="EMBL" id="RKX69870.1"/>
    </source>
</evidence>
<gene>
    <name evidence="7" type="ORF">DRP53_06815</name>
</gene>
<dbReference type="GO" id="GO:0016758">
    <property type="term" value="F:hexosyltransferase activity"/>
    <property type="evidence" value="ECO:0007669"/>
    <property type="project" value="InterPro"/>
</dbReference>
<organism evidence="7 8">
    <name type="scientific">candidate division WOR-3 bacterium</name>
    <dbReference type="NCBI Taxonomy" id="2052148"/>
    <lineage>
        <taxon>Bacteria</taxon>
        <taxon>Bacteria division WOR-3</taxon>
    </lineage>
</organism>
<reference evidence="7 8" key="1">
    <citation type="submission" date="2018-06" db="EMBL/GenBank/DDBJ databases">
        <title>Extensive metabolic versatility and redundancy in microbially diverse, dynamic hydrothermal sediments.</title>
        <authorList>
            <person name="Dombrowski N."/>
            <person name="Teske A."/>
            <person name="Baker B.J."/>
        </authorList>
    </citation>
    <scope>NUCLEOTIDE SEQUENCE [LARGE SCALE GENOMIC DNA]</scope>
    <source>
        <strain evidence="7">B36_G15</strain>
    </source>
</reference>
<dbReference type="PANTHER" id="PTHR43025:SF3">
    <property type="entry name" value="MONOGALACTOSYLDIACYLGLYCEROL SYNTHASE 1, CHLOROPLASTIC"/>
    <property type="match status" value="1"/>
</dbReference>
<evidence type="ECO:0000259" key="6">
    <source>
        <dbReference type="Pfam" id="PF06925"/>
    </source>
</evidence>
<comment type="subcellular location">
    <subcellularLocation>
        <location evidence="1">Membrane</location>
    </subcellularLocation>
</comment>
<evidence type="ECO:0000256" key="2">
    <source>
        <dbReference type="ARBA" id="ARBA00006962"/>
    </source>
</evidence>
<proteinExistence type="inferred from homology"/>
<evidence type="ECO:0008006" key="9">
    <source>
        <dbReference type="Google" id="ProtNLM"/>
    </source>
</evidence>
<dbReference type="SUPFAM" id="SSF53756">
    <property type="entry name" value="UDP-Glycosyltransferase/glycogen phosphorylase"/>
    <property type="match status" value="1"/>
</dbReference>
<sequence length="364" mass="41986">MKRILIMAVPIGSGHICAAHAIRDELKKDGRFDVHYANAFEWAFPLYGPIYQTVYDLSVLYFRPLLRFFYNNNSLAAASFHSIPKLHEILIYRLEELFEAIEPDAVIATHFTPTHFASVLKEKFGYKLFVVITDYHLHQMWLNRAVDVYFIGHEDILNDVYIPKWAQGKFVATGLPVRAVFEQRIPKTKARELIGVEDDHPLVLVLGGRIFGGPWIRLIKKLMALPINLIVLTGRNNWARRRINKLIGRGKARLSAHGLVENIHHYMMAADLVISKAGGLTTAESLVAKIPLVFANSLPGLEQYNERFFLDHDASFVIDMKRAQTQVWELLHDHNLKKRIENFYRLRKPHPSRNIVREIETSLY</sequence>
<feature type="domain" description="Diacylglycerol glucosyltransferase N-terminal" evidence="6">
    <location>
        <begin position="15"/>
        <end position="177"/>
    </location>
</feature>
<dbReference type="Proteomes" id="UP000268469">
    <property type="component" value="Unassembled WGS sequence"/>
</dbReference>
<dbReference type="Gene3D" id="3.40.50.2000">
    <property type="entry name" value="Glycogen Phosphorylase B"/>
    <property type="match status" value="1"/>
</dbReference>
<keyword evidence="3" id="KW-0328">Glycosyltransferase</keyword>
<evidence type="ECO:0000259" key="5">
    <source>
        <dbReference type="Pfam" id="PF04101"/>
    </source>
</evidence>
<protein>
    <recommendedName>
        <fullName evidence="9">Glycosyltransferase</fullName>
    </recommendedName>
</protein>
<evidence type="ECO:0000256" key="4">
    <source>
        <dbReference type="ARBA" id="ARBA00022679"/>
    </source>
</evidence>
<dbReference type="Pfam" id="PF06925">
    <property type="entry name" value="MGDG_synth"/>
    <property type="match status" value="1"/>
</dbReference>
<dbReference type="AlphaFoldDB" id="A0A660SIT6"/>
<dbReference type="InterPro" id="IPR009695">
    <property type="entry name" value="Diacylglyc_glucosyltr_N"/>
</dbReference>
<comment type="caution">
    <text evidence="7">The sequence shown here is derived from an EMBL/GenBank/DDBJ whole genome shotgun (WGS) entry which is preliminary data.</text>
</comment>
<dbReference type="InterPro" id="IPR007235">
    <property type="entry name" value="Glyco_trans_28_C"/>
</dbReference>
<dbReference type="GO" id="GO:0016020">
    <property type="term" value="C:membrane"/>
    <property type="evidence" value="ECO:0007669"/>
    <property type="project" value="UniProtKB-SubCell"/>
</dbReference>
<dbReference type="InterPro" id="IPR050519">
    <property type="entry name" value="Glycosyltransf_28_UgtP"/>
</dbReference>
<comment type="similarity">
    <text evidence="2">Belongs to the glycosyltransferase 28 family.</text>
</comment>
<name>A0A660SIT6_UNCW3</name>